<dbReference type="InterPro" id="IPR036680">
    <property type="entry name" value="SPOR-like_sf"/>
</dbReference>
<evidence type="ECO:0000256" key="2">
    <source>
        <dbReference type="SAM" id="Phobius"/>
    </source>
</evidence>
<evidence type="ECO:0000256" key="1">
    <source>
        <dbReference type="SAM" id="MobiDB-lite"/>
    </source>
</evidence>
<keyword evidence="2" id="KW-1133">Transmembrane helix</keyword>
<evidence type="ECO:0000259" key="3">
    <source>
        <dbReference type="PROSITE" id="PS51724"/>
    </source>
</evidence>
<reference evidence="4 5" key="1">
    <citation type="submission" date="2020-08" db="EMBL/GenBank/DDBJ databases">
        <title>The genome sequence of type strain Novosphingobium piscinae KCTC 42194.</title>
        <authorList>
            <person name="Liu Y."/>
        </authorList>
    </citation>
    <scope>NUCLEOTIDE SEQUENCE [LARGE SCALE GENOMIC DNA]</scope>
    <source>
        <strain evidence="4 5">KCTC 42194</strain>
    </source>
</reference>
<dbReference type="Gene3D" id="3.30.70.1070">
    <property type="entry name" value="Sporulation related repeat"/>
    <property type="match status" value="1"/>
</dbReference>
<feature type="domain" description="SPOR" evidence="3">
    <location>
        <begin position="184"/>
        <end position="265"/>
    </location>
</feature>
<proteinExistence type="predicted"/>
<organism evidence="4 5">
    <name type="scientific">Novosphingobium piscinae</name>
    <dbReference type="NCBI Taxonomy" id="1507448"/>
    <lineage>
        <taxon>Bacteria</taxon>
        <taxon>Pseudomonadati</taxon>
        <taxon>Pseudomonadota</taxon>
        <taxon>Alphaproteobacteria</taxon>
        <taxon>Sphingomonadales</taxon>
        <taxon>Sphingomonadaceae</taxon>
        <taxon>Novosphingobium</taxon>
    </lineage>
</organism>
<feature type="compositionally biased region" description="Low complexity" evidence="1">
    <location>
        <begin position="1"/>
        <end position="11"/>
    </location>
</feature>
<dbReference type="Proteomes" id="UP000551327">
    <property type="component" value="Unassembled WGS sequence"/>
</dbReference>
<dbReference type="PROSITE" id="PS51724">
    <property type="entry name" value="SPOR"/>
    <property type="match status" value="1"/>
</dbReference>
<evidence type="ECO:0000313" key="5">
    <source>
        <dbReference type="Proteomes" id="UP000551327"/>
    </source>
</evidence>
<keyword evidence="5" id="KW-1185">Reference proteome</keyword>
<feature type="compositionally biased region" description="Gly residues" evidence="1">
    <location>
        <begin position="12"/>
        <end position="23"/>
    </location>
</feature>
<dbReference type="SUPFAM" id="SSF110997">
    <property type="entry name" value="Sporulation related repeat"/>
    <property type="match status" value="1"/>
</dbReference>
<comment type="caution">
    <text evidence="4">The sequence shown here is derived from an EMBL/GenBank/DDBJ whole genome shotgun (WGS) entry which is preliminary data.</text>
</comment>
<feature type="region of interest" description="Disordered" evidence="1">
    <location>
        <begin position="107"/>
        <end position="139"/>
    </location>
</feature>
<gene>
    <name evidence="4" type="ORF">H7F53_04030</name>
</gene>
<dbReference type="Pfam" id="PF05036">
    <property type="entry name" value="SPOR"/>
    <property type="match status" value="1"/>
</dbReference>
<dbReference type="RefSeq" id="WP_185678205.1">
    <property type="nucleotide sequence ID" value="NZ_JACLAX010000003.1"/>
</dbReference>
<dbReference type="InterPro" id="IPR007730">
    <property type="entry name" value="SPOR-like_dom"/>
</dbReference>
<feature type="transmembrane region" description="Helical" evidence="2">
    <location>
        <begin position="78"/>
        <end position="96"/>
    </location>
</feature>
<sequence>MNDNNDQTDNQGGIGQDGIGQDGIGDAPETAFAVGEALGVGAPQPALALDDDERLPWLESADDEDEEGAIDTARVARFVAFGVALLALLVGGIWMLNHRSTGPAQVAEGGVIPAPSEPYKSEPADKGGKTFAGTGDSAFAVSEGKNPAAKLGGTETPVASAAPAAAAAAAPASPAAGKGAAAAEPASGGVGVQVGAYSSQAAAEAGWSRLSTSHEVLKGLRHRVLEGSADIGTVYRLQAVAADLAAANALCGSLKAAGVACQVKR</sequence>
<accession>A0A7X1FWM8</accession>
<keyword evidence="2" id="KW-0812">Transmembrane</keyword>
<keyword evidence="2" id="KW-0472">Membrane</keyword>
<feature type="compositionally biased region" description="Basic and acidic residues" evidence="1">
    <location>
        <begin position="119"/>
        <end position="128"/>
    </location>
</feature>
<dbReference type="EMBL" id="JACLAX010000003">
    <property type="protein sequence ID" value="MBC2668311.1"/>
    <property type="molecule type" value="Genomic_DNA"/>
</dbReference>
<protein>
    <submittedName>
        <fullName evidence="4">SPOR domain-containing protein</fullName>
    </submittedName>
</protein>
<name>A0A7X1FWM8_9SPHN</name>
<evidence type="ECO:0000313" key="4">
    <source>
        <dbReference type="EMBL" id="MBC2668311.1"/>
    </source>
</evidence>
<feature type="region of interest" description="Disordered" evidence="1">
    <location>
        <begin position="1"/>
        <end position="30"/>
    </location>
</feature>
<dbReference type="GO" id="GO:0042834">
    <property type="term" value="F:peptidoglycan binding"/>
    <property type="evidence" value="ECO:0007669"/>
    <property type="project" value="InterPro"/>
</dbReference>
<dbReference type="AlphaFoldDB" id="A0A7X1FWM8"/>